<comment type="caution">
    <text evidence="5">The sequence shown here is derived from an EMBL/GenBank/DDBJ whole genome shotgun (WGS) entry which is preliminary data.</text>
</comment>
<feature type="signal peptide" evidence="3">
    <location>
        <begin position="1"/>
        <end position="21"/>
    </location>
</feature>
<feature type="region of interest" description="Disordered" evidence="1">
    <location>
        <begin position="272"/>
        <end position="294"/>
    </location>
</feature>
<dbReference type="InterPro" id="IPR036116">
    <property type="entry name" value="FN3_sf"/>
</dbReference>
<dbReference type="Gene3D" id="2.60.40.10">
    <property type="entry name" value="Immunoglobulins"/>
    <property type="match status" value="1"/>
</dbReference>
<keyword evidence="2" id="KW-1133">Transmembrane helix</keyword>
<proteinExistence type="predicted"/>
<dbReference type="Proteomes" id="UP001152320">
    <property type="component" value="Chromosome 6"/>
</dbReference>
<keyword evidence="6" id="KW-1185">Reference proteome</keyword>
<dbReference type="SUPFAM" id="SSF49265">
    <property type="entry name" value="Fibronectin type III"/>
    <property type="match status" value="1"/>
</dbReference>
<evidence type="ECO:0000313" key="5">
    <source>
        <dbReference type="EMBL" id="KAJ8040968.1"/>
    </source>
</evidence>
<protein>
    <recommendedName>
        <fullName evidence="4">Fibronectin type-III domain-containing protein</fullName>
    </recommendedName>
</protein>
<dbReference type="EMBL" id="JAIZAY010000006">
    <property type="protein sequence ID" value="KAJ8040968.1"/>
    <property type="molecule type" value="Genomic_DNA"/>
</dbReference>
<organism evidence="5 6">
    <name type="scientific">Holothuria leucospilota</name>
    <name type="common">Black long sea cucumber</name>
    <name type="synonym">Mertensiothuria leucospilota</name>
    <dbReference type="NCBI Taxonomy" id="206669"/>
    <lineage>
        <taxon>Eukaryota</taxon>
        <taxon>Metazoa</taxon>
        <taxon>Echinodermata</taxon>
        <taxon>Eleutherozoa</taxon>
        <taxon>Echinozoa</taxon>
        <taxon>Holothuroidea</taxon>
        <taxon>Aspidochirotacea</taxon>
        <taxon>Aspidochirotida</taxon>
        <taxon>Holothuriidae</taxon>
        <taxon>Holothuria</taxon>
    </lineage>
</organism>
<keyword evidence="2" id="KW-0472">Membrane</keyword>
<evidence type="ECO:0000259" key="4">
    <source>
        <dbReference type="PROSITE" id="PS50853"/>
    </source>
</evidence>
<accession>A0A9Q1C7Z3</accession>
<reference evidence="5" key="1">
    <citation type="submission" date="2021-10" db="EMBL/GenBank/DDBJ databases">
        <title>Tropical sea cucumber genome reveals ecological adaptation and Cuvierian tubules defense mechanism.</title>
        <authorList>
            <person name="Chen T."/>
        </authorList>
    </citation>
    <scope>NUCLEOTIDE SEQUENCE</scope>
    <source>
        <strain evidence="5">Nanhai2018</strain>
        <tissue evidence="5">Muscle</tissue>
    </source>
</reference>
<evidence type="ECO:0000256" key="1">
    <source>
        <dbReference type="SAM" id="MobiDB-lite"/>
    </source>
</evidence>
<evidence type="ECO:0000256" key="3">
    <source>
        <dbReference type="SAM" id="SignalP"/>
    </source>
</evidence>
<sequence>MEKLLTSLPFLICGLFHVGYTAPNVTGDGSKALSIKFITDSPSSGVVTWDVDVSNLSFTHTVVRLLCRQEYDNASEWTDWGLIKFKEGLFIINNLKYPYAVTCVRLLPFDADFTNQDQILGQICNRTFDDVPSKVPQDFKGSCQAFPKDHTQREATFWWKPVPRQHQNGVILRYQLRLESANCDLCSTTYTIEPNTTTLHIRGGLSTRVTYLATLVAYNAKGASPPTYYRLAPLNTVSHADRLNTIVFILLVIIGLVMGAWWARHNPRTDHKASTKELYKDSSAYKQRQRRAGVTQNAYQFSRLNNNNV</sequence>
<feature type="chain" id="PRO_5040466012" description="Fibronectin type-III domain-containing protein" evidence="3">
    <location>
        <begin position="22"/>
        <end position="309"/>
    </location>
</feature>
<dbReference type="CDD" id="cd00063">
    <property type="entry name" value="FN3"/>
    <property type="match status" value="1"/>
</dbReference>
<evidence type="ECO:0000313" key="6">
    <source>
        <dbReference type="Proteomes" id="UP001152320"/>
    </source>
</evidence>
<keyword evidence="2" id="KW-0812">Transmembrane</keyword>
<dbReference type="PROSITE" id="PS50853">
    <property type="entry name" value="FN3"/>
    <property type="match status" value="1"/>
</dbReference>
<evidence type="ECO:0000256" key="2">
    <source>
        <dbReference type="SAM" id="Phobius"/>
    </source>
</evidence>
<gene>
    <name evidence="5" type="ORF">HOLleu_15433</name>
</gene>
<feature type="transmembrane region" description="Helical" evidence="2">
    <location>
        <begin position="243"/>
        <end position="263"/>
    </location>
</feature>
<dbReference type="AlphaFoldDB" id="A0A9Q1C7Z3"/>
<dbReference type="InterPro" id="IPR003961">
    <property type="entry name" value="FN3_dom"/>
</dbReference>
<dbReference type="InterPro" id="IPR013783">
    <property type="entry name" value="Ig-like_fold"/>
</dbReference>
<name>A0A9Q1C7Z3_HOLLE</name>
<feature type="domain" description="Fibronectin type-III" evidence="4">
    <location>
        <begin position="135"/>
        <end position="239"/>
    </location>
</feature>
<dbReference type="OrthoDB" id="5989951at2759"/>
<keyword evidence="3" id="KW-0732">Signal</keyword>